<dbReference type="PANTHER" id="PTHR30238">
    <property type="entry name" value="MEMBRANE BOUND PREDICTED REDOX MODULATOR"/>
    <property type="match status" value="1"/>
</dbReference>
<dbReference type="InterPro" id="IPR005496">
    <property type="entry name" value="Integral_membrane_TerC"/>
</dbReference>
<feature type="transmembrane region" description="Helical" evidence="6">
    <location>
        <begin position="115"/>
        <end position="136"/>
    </location>
</feature>
<comment type="subcellular location">
    <subcellularLocation>
        <location evidence="1">Membrane</location>
        <topology evidence="1">Multi-pass membrane protein</topology>
    </subcellularLocation>
</comment>
<comment type="caution">
    <text evidence="7">The sequence shown here is derived from an EMBL/GenBank/DDBJ whole genome shotgun (WGS) entry which is preliminary data.</text>
</comment>
<keyword evidence="3 6" id="KW-0812">Transmembrane</keyword>
<feature type="transmembrane region" description="Helical" evidence="6">
    <location>
        <begin position="267"/>
        <end position="286"/>
    </location>
</feature>
<sequence length="315" mass="36825">MSTVGEWWMWLLFLVIVTLILGLDIFALGGRKAHRVSTREALFWSSVWVATALLFNILLWWYLMQTSTTAIANKKALEFFTGYLVEKSLSTDNIFVFLMIFNYFAIPAKYQRRGLLYGVLGAIFMRLIIILMGIWLIHKFEWILYLFGAFLLITGLRMLILSEKKPDLEQNLILRWMRHHFRITDKLHKERFFIRDKGLFYFTPLFLVLVSIEISDLIFAVDSIPAIFAITHDPFIVFTSNIFAILGLRALYFLLANLVDRFQMLKYGIAVLLAFIGFKMLLAYWIEIPILIILTIILTIIMVSIFLSLINPKQR</sequence>
<comment type="similarity">
    <text evidence="2">Belongs to the TerC family.</text>
</comment>
<dbReference type="Proteomes" id="UP000054761">
    <property type="component" value="Unassembled WGS sequence"/>
</dbReference>
<feature type="transmembrane region" description="Helical" evidence="6">
    <location>
        <begin position="7"/>
        <end position="29"/>
    </location>
</feature>
<feature type="transmembrane region" description="Helical" evidence="6">
    <location>
        <begin position="41"/>
        <end position="63"/>
    </location>
</feature>
<feature type="transmembrane region" description="Helical" evidence="6">
    <location>
        <begin position="199"/>
        <end position="229"/>
    </location>
</feature>
<dbReference type="RefSeq" id="WP_058500846.1">
    <property type="nucleotide sequence ID" value="NZ_LNYH01000014.1"/>
</dbReference>
<dbReference type="GO" id="GO:0016020">
    <property type="term" value="C:membrane"/>
    <property type="evidence" value="ECO:0007669"/>
    <property type="project" value="UniProtKB-SubCell"/>
</dbReference>
<gene>
    <name evidence="7" type="primary">ygjT_1</name>
    <name evidence="7" type="ORF">Lisr_0460</name>
</gene>
<evidence type="ECO:0000313" key="7">
    <source>
        <dbReference type="EMBL" id="KTD32137.1"/>
    </source>
</evidence>
<evidence type="ECO:0000256" key="6">
    <source>
        <dbReference type="SAM" id="Phobius"/>
    </source>
</evidence>
<feature type="transmembrane region" description="Helical" evidence="6">
    <location>
        <begin position="292"/>
        <end position="310"/>
    </location>
</feature>
<evidence type="ECO:0000256" key="3">
    <source>
        <dbReference type="ARBA" id="ARBA00022692"/>
    </source>
</evidence>
<protein>
    <submittedName>
        <fullName evidence="7">Drug efflux protein</fullName>
    </submittedName>
</protein>
<evidence type="ECO:0000256" key="5">
    <source>
        <dbReference type="ARBA" id="ARBA00023136"/>
    </source>
</evidence>
<reference evidence="7 8" key="1">
    <citation type="submission" date="2015-11" db="EMBL/GenBank/DDBJ databases">
        <title>Genomic analysis of 38 Legionella species identifies large and diverse effector repertoires.</title>
        <authorList>
            <person name="Burstein D."/>
            <person name="Amaro F."/>
            <person name="Zusman T."/>
            <person name="Lifshitz Z."/>
            <person name="Cohen O."/>
            <person name="Gilbert J.A."/>
            <person name="Pupko T."/>
            <person name="Shuman H.A."/>
            <person name="Segal G."/>
        </authorList>
    </citation>
    <scope>NUCLEOTIDE SEQUENCE [LARGE SCALE GENOMIC DNA]</scope>
    <source>
        <strain evidence="7 8">Bercovier 4</strain>
    </source>
</reference>
<keyword evidence="5 6" id="KW-0472">Membrane</keyword>
<evidence type="ECO:0000313" key="8">
    <source>
        <dbReference type="Proteomes" id="UP000054761"/>
    </source>
</evidence>
<dbReference type="Pfam" id="PF03741">
    <property type="entry name" value="TerC"/>
    <property type="match status" value="1"/>
</dbReference>
<dbReference type="InterPro" id="IPR022369">
    <property type="entry name" value="Integral_membrane_TerC_rswitch"/>
</dbReference>
<feature type="transmembrane region" description="Helical" evidence="6">
    <location>
        <begin position="83"/>
        <end position="103"/>
    </location>
</feature>
<keyword evidence="4 6" id="KW-1133">Transmembrane helix</keyword>
<feature type="transmembrane region" description="Helical" evidence="6">
    <location>
        <begin position="235"/>
        <end position="255"/>
    </location>
</feature>
<evidence type="ECO:0000256" key="1">
    <source>
        <dbReference type="ARBA" id="ARBA00004141"/>
    </source>
</evidence>
<feature type="transmembrane region" description="Helical" evidence="6">
    <location>
        <begin position="142"/>
        <end position="160"/>
    </location>
</feature>
<name>A0A0W0WIF2_9GAMM</name>
<dbReference type="PANTHER" id="PTHR30238:SF0">
    <property type="entry name" value="THYLAKOID MEMBRANE PROTEIN TERC, CHLOROPLASTIC"/>
    <property type="match status" value="1"/>
</dbReference>
<keyword evidence="8" id="KW-1185">Reference proteome</keyword>
<dbReference type="EMBL" id="LNYH01000014">
    <property type="protein sequence ID" value="KTD32137.1"/>
    <property type="molecule type" value="Genomic_DNA"/>
</dbReference>
<dbReference type="PATRIC" id="fig|454.4.peg.482"/>
<evidence type="ECO:0000256" key="4">
    <source>
        <dbReference type="ARBA" id="ARBA00022989"/>
    </source>
</evidence>
<accession>A0A0W0WIF2</accession>
<organism evidence="7 8">
    <name type="scientific">Legionella israelensis</name>
    <dbReference type="NCBI Taxonomy" id="454"/>
    <lineage>
        <taxon>Bacteria</taxon>
        <taxon>Pseudomonadati</taxon>
        <taxon>Pseudomonadota</taxon>
        <taxon>Gammaproteobacteria</taxon>
        <taxon>Legionellales</taxon>
        <taxon>Legionellaceae</taxon>
        <taxon>Legionella</taxon>
    </lineage>
</organism>
<dbReference type="AlphaFoldDB" id="A0A0W0WIF2"/>
<proteinExistence type="inferred from homology"/>
<dbReference type="NCBIfam" id="TIGR03718">
    <property type="entry name" value="R_switched_Alx"/>
    <property type="match status" value="1"/>
</dbReference>
<evidence type="ECO:0000256" key="2">
    <source>
        <dbReference type="ARBA" id="ARBA00007511"/>
    </source>
</evidence>